<name>A0A242K250_9ENTE</name>
<organism evidence="1">
    <name type="scientific">Candidatus Enterococcus clewellii</name>
    <dbReference type="NCBI Taxonomy" id="1834193"/>
    <lineage>
        <taxon>Bacteria</taxon>
        <taxon>Bacillati</taxon>
        <taxon>Bacillota</taxon>
        <taxon>Bacilli</taxon>
        <taxon>Lactobacillales</taxon>
        <taxon>Enterococcaceae</taxon>
        <taxon>Enterococcus</taxon>
    </lineage>
</organism>
<evidence type="ECO:0000313" key="3">
    <source>
        <dbReference type="Proteomes" id="UP000195141"/>
    </source>
</evidence>
<reference evidence="2" key="3">
    <citation type="submission" date="2024-03" db="EMBL/GenBank/DDBJ databases">
        <title>The Genome Sequence of Enterococcus sp. DIV0242b.</title>
        <authorList>
            <consortium name="The Broad Institute Genomics Platform"/>
            <consortium name="The Broad Institute Microbial Omics Core"/>
            <consortium name="The Broad Institute Genomic Center for Infectious Diseases"/>
            <person name="Earl A."/>
            <person name="Manson A."/>
            <person name="Gilmore M."/>
            <person name="Schwartman J."/>
            <person name="Shea T."/>
            <person name="Abouelleil A."/>
            <person name="Cao P."/>
            <person name="Chapman S."/>
            <person name="Cusick C."/>
            <person name="Young S."/>
            <person name="Neafsey D."/>
            <person name="Nusbaum C."/>
            <person name="Birren B."/>
        </authorList>
    </citation>
    <scope>NUCLEOTIDE SEQUENCE</scope>
    <source>
        <strain evidence="2">9E7_DIV0242</strain>
    </source>
</reference>
<dbReference type="Proteomes" id="UP000195141">
    <property type="component" value="Chromosome"/>
</dbReference>
<gene>
    <name evidence="2" type="ORF">A5888_001282</name>
    <name evidence="1" type="ORF">A5888_003248</name>
</gene>
<keyword evidence="3" id="KW-1185">Reference proteome</keyword>
<dbReference type="AlphaFoldDB" id="A0A242K250"/>
<reference evidence="1" key="1">
    <citation type="submission" date="2017-05" db="EMBL/GenBank/DDBJ databases">
        <title>The Genome Sequence of Enterococcus sp. 9E7_DIV0242.</title>
        <authorList>
            <consortium name="The Broad Institute Genomics Platform"/>
            <consortium name="The Broad Institute Genomic Center for Infectious Diseases"/>
            <person name="Earl A."/>
            <person name="Manson A."/>
            <person name="Schwartman J."/>
            <person name="Gilmore M."/>
            <person name="Abouelleil A."/>
            <person name="Cao P."/>
            <person name="Chapman S."/>
            <person name="Cusick C."/>
            <person name="Shea T."/>
            <person name="Young S."/>
            <person name="Neafsey D."/>
            <person name="Nusbaum C."/>
            <person name="Birren B."/>
        </authorList>
    </citation>
    <scope>NUCLEOTIDE SEQUENCE [LARGE SCALE GENOMIC DNA]</scope>
    <source>
        <strain evidence="1">9E7_DIV0242</strain>
    </source>
</reference>
<sequence>MIAIFETEMNQDSYNTPLGSIFPEVFICLYPKRINYYFAEKVMNFVRNEIVLFCFFIRVDRLVDEILIKGRIEILLSIYHSCRNKKGTSKLKKQEVLVGKGDEMNG</sequence>
<evidence type="ECO:0000313" key="1">
    <source>
        <dbReference type="EMBL" id="OTP12670.1"/>
    </source>
</evidence>
<protein>
    <submittedName>
        <fullName evidence="1">Uncharacterized protein</fullName>
    </submittedName>
</protein>
<dbReference type="EMBL" id="NGMM01000006">
    <property type="protein sequence ID" value="OTP12670.1"/>
    <property type="molecule type" value="Genomic_DNA"/>
</dbReference>
<accession>A0A242K250</accession>
<dbReference type="EMBL" id="CP147247">
    <property type="protein sequence ID" value="WYJ89560.1"/>
    <property type="molecule type" value="Genomic_DNA"/>
</dbReference>
<proteinExistence type="predicted"/>
<evidence type="ECO:0000313" key="2">
    <source>
        <dbReference type="EMBL" id="WYJ89560.1"/>
    </source>
</evidence>
<reference evidence="2" key="2">
    <citation type="submission" date="2017-05" db="EMBL/GenBank/DDBJ databases">
        <authorList>
            <consortium name="The Broad Institute Genomics Platform"/>
            <consortium name="The Broad Institute Genomic Center for Infectious Diseases"/>
            <person name="Earl A."/>
            <person name="Manson A."/>
            <person name="Schwartman J."/>
            <person name="Gilmore M."/>
            <person name="Abouelleil A."/>
            <person name="Cao P."/>
            <person name="Chapman S."/>
            <person name="Cusick C."/>
            <person name="Shea T."/>
            <person name="Young S."/>
            <person name="Neafsey D."/>
            <person name="Nusbaum C."/>
            <person name="Birren B."/>
        </authorList>
    </citation>
    <scope>NUCLEOTIDE SEQUENCE</scope>
    <source>
        <strain evidence="2">9E7_DIV0242</strain>
    </source>
</reference>